<dbReference type="Pfam" id="PF00581">
    <property type="entry name" value="Rhodanese"/>
    <property type="match status" value="1"/>
</dbReference>
<accession>A0A2M7XE60</accession>
<dbReference type="SUPFAM" id="SSF52821">
    <property type="entry name" value="Rhodanese/Cell cycle control phosphatase"/>
    <property type="match status" value="1"/>
</dbReference>
<dbReference type="Proteomes" id="UP000231263">
    <property type="component" value="Unassembled WGS sequence"/>
</dbReference>
<sequence>MKYEVDEKIETAGDRALKREKKQRIYYTKIAGILSFVAVVLFIVFSFFLYRRIPIGGSGVEINVVDLNEFKAHLDISSDPVVVDIRQKYEFEASHLPQAVWGEKNRCLEYGVETCSHKACTEKQEYFFYSDHGEEYNEVQNAIKETRSRGCWTAVWLLDGGFKDWQKAGYDVVK</sequence>
<comment type="caution">
    <text evidence="3">The sequence shown here is derived from an EMBL/GenBank/DDBJ whole genome shotgun (WGS) entry which is preliminary data.</text>
</comment>
<dbReference type="EMBL" id="PFWT01000019">
    <property type="protein sequence ID" value="PJA46006.1"/>
    <property type="molecule type" value="Genomic_DNA"/>
</dbReference>
<evidence type="ECO:0000313" key="4">
    <source>
        <dbReference type="Proteomes" id="UP000231263"/>
    </source>
</evidence>
<feature type="transmembrane region" description="Helical" evidence="1">
    <location>
        <begin position="25"/>
        <end position="50"/>
    </location>
</feature>
<feature type="domain" description="Rhodanese" evidence="2">
    <location>
        <begin position="76"/>
        <end position="174"/>
    </location>
</feature>
<reference evidence="4" key="1">
    <citation type="submission" date="2017-09" db="EMBL/GenBank/DDBJ databases">
        <title>Depth-based differentiation of microbial function through sediment-hosted aquifers and enrichment of novel symbionts in the deep terrestrial subsurface.</title>
        <authorList>
            <person name="Probst A.J."/>
            <person name="Ladd B."/>
            <person name="Jarett J.K."/>
            <person name="Geller-Mcgrath D.E."/>
            <person name="Sieber C.M.K."/>
            <person name="Emerson J.B."/>
            <person name="Anantharaman K."/>
            <person name="Thomas B.C."/>
            <person name="Malmstrom R."/>
            <person name="Stieglmeier M."/>
            <person name="Klingl A."/>
            <person name="Woyke T."/>
            <person name="Ryan C.M."/>
            <person name="Banfield J.F."/>
        </authorList>
    </citation>
    <scope>NUCLEOTIDE SEQUENCE [LARGE SCALE GENOMIC DNA]</scope>
</reference>
<evidence type="ECO:0000259" key="2">
    <source>
        <dbReference type="PROSITE" id="PS50206"/>
    </source>
</evidence>
<protein>
    <recommendedName>
        <fullName evidence="2">Rhodanese domain-containing protein</fullName>
    </recommendedName>
</protein>
<dbReference type="AlphaFoldDB" id="A0A2M7XE60"/>
<evidence type="ECO:0000313" key="3">
    <source>
        <dbReference type="EMBL" id="PJA46006.1"/>
    </source>
</evidence>
<proteinExistence type="predicted"/>
<organism evidence="3 4">
    <name type="scientific">Candidatus Uhrbacteria bacterium CG_4_9_14_3_um_filter_41_35</name>
    <dbReference type="NCBI Taxonomy" id="1975034"/>
    <lineage>
        <taxon>Bacteria</taxon>
        <taxon>Candidatus Uhriibacteriota</taxon>
    </lineage>
</organism>
<dbReference type="SMART" id="SM00450">
    <property type="entry name" value="RHOD"/>
    <property type="match status" value="1"/>
</dbReference>
<dbReference type="InterPro" id="IPR001763">
    <property type="entry name" value="Rhodanese-like_dom"/>
</dbReference>
<keyword evidence="1" id="KW-0472">Membrane</keyword>
<dbReference type="InterPro" id="IPR036873">
    <property type="entry name" value="Rhodanese-like_dom_sf"/>
</dbReference>
<name>A0A2M7XE60_9BACT</name>
<gene>
    <name evidence="3" type="ORF">CO173_03980</name>
</gene>
<dbReference type="Gene3D" id="3.40.250.10">
    <property type="entry name" value="Rhodanese-like domain"/>
    <property type="match status" value="1"/>
</dbReference>
<dbReference type="PROSITE" id="PS50206">
    <property type="entry name" value="RHODANESE_3"/>
    <property type="match status" value="1"/>
</dbReference>
<dbReference type="CDD" id="cd00158">
    <property type="entry name" value="RHOD"/>
    <property type="match status" value="1"/>
</dbReference>
<evidence type="ECO:0000256" key="1">
    <source>
        <dbReference type="SAM" id="Phobius"/>
    </source>
</evidence>
<keyword evidence="1" id="KW-1133">Transmembrane helix</keyword>
<keyword evidence="1" id="KW-0812">Transmembrane</keyword>